<dbReference type="PROSITE" id="PS51077">
    <property type="entry name" value="HTH_ICLR"/>
    <property type="match status" value="1"/>
</dbReference>
<dbReference type="InterPro" id="IPR014757">
    <property type="entry name" value="Tscrpt_reg_IclR_C"/>
</dbReference>
<evidence type="ECO:0000256" key="4">
    <source>
        <dbReference type="ARBA" id="ARBA00040379"/>
    </source>
</evidence>
<reference evidence="8 9" key="1">
    <citation type="submission" date="2018-06" db="EMBL/GenBank/DDBJ databases">
        <authorList>
            <consortium name="Pathogen Informatics"/>
            <person name="Doyle S."/>
        </authorList>
    </citation>
    <scope>NUCLEOTIDE SEQUENCE [LARGE SCALE GENOMIC DNA]</scope>
    <source>
        <strain evidence="8 9">NCTC13093</strain>
    </source>
</reference>
<dbReference type="InterPro" id="IPR029016">
    <property type="entry name" value="GAF-like_dom_sf"/>
</dbReference>
<dbReference type="Gene3D" id="1.10.10.10">
    <property type="entry name" value="Winged helix-like DNA-binding domain superfamily/Winged helix DNA-binding domain"/>
    <property type="match status" value="1"/>
</dbReference>
<dbReference type="InterPro" id="IPR036388">
    <property type="entry name" value="WH-like_DNA-bd_sf"/>
</dbReference>
<dbReference type="Pfam" id="PF09339">
    <property type="entry name" value="HTH_IclR"/>
    <property type="match status" value="1"/>
</dbReference>
<dbReference type="SMART" id="SM00346">
    <property type="entry name" value="HTH_ICLR"/>
    <property type="match status" value="1"/>
</dbReference>
<gene>
    <name evidence="8" type="primary">kdgR</name>
    <name evidence="8" type="ORF">NCTC13093_00277</name>
</gene>
<accession>A0A2X0WEX3</accession>
<evidence type="ECO:0000256" key="5">
    <source>
        <dbReference type="ARBA" id="ARBA00042627"/>
    </source>
</evidence>
<organism evidence="8 9">
    <name type="scientific">Anaerobiospirillum thomasii</name>
    <dbReference type="NCBI Taxonomy" id="179995"/>
    <lineage>
        <taxon>Bacteria</taxon>
        <taxon>Pseudomonadati</taxon>
        <taxon>Pseudomonadota</taxon>
        <taxon>Gammaproteobacteria</taxon>
        <taxon>Aeromonadales</taxon>
        <taxon>Succinivibrionaceae</taxon>
        <taxon>Anaerobiospirillum</taxon>
    </lineage>
</organism>
<feature type="domain" description="IclR-ED" evidence="7">
    <location>
        <begin position="70"/>
        <end position="257"/>
    </location>
</feature>
<dbReference type="PANTHER" id="PTHR30136:SF24">
    <property type="entry name" value="HTH-TYPE TRANSCRIPTIONAL REPRESSOR ALLR"/>
    <property type="match status" value="1"/>
</dbReference>
<proteinExistence type="predicted"/>
<evidence type="ECO:0000256" key="1">
    <source>
        <dbReference type="ARBA" id="ARBA00023015"/>
    </source>
</evidence>
<dbReference type="GO" id="GO:0003677">
    <property type="term" value="F:DNA binding"/>
    <property type="evidence" value="ECO:0007669"/>
    <property type="project" value="UniProtKB-KW"/>
</dbReference>
<keyword evidence="9" id="KW-1185">Reference proteome</keyword>
<evidence type="ECO:0000256" key="3">
    <source>
        <dbReference type="ARBA" id="ARBA00023163"/>
    </source>
</evidence>
<dbReference type="SUPFAM" id="SSF55781">
    <property type="entry name" value="GAF domain-like"/>
    <property type="match status" value="1"/>
</dbReference>
<dbReference type="GO" id="GO:0003700">
    <property type="term" value="F:DNA-binding transcription factor activity"/>
    <property type="evidence" value="ECO:0007669"/>
    <property type="project" value="TreeGrafter"/>
</dbReference>
<evidence type="ECO:0000259" key="6">
    <source>
        <dbReference type="PROSITE" id="PS51077"/>
    </source>
</evidence>
<dbReference type="RefSeq" id="WP_113743134.1">
    <property type="nucleotide sequence ID" value="NZ_UAPV01000001.1"/>
</dbReference>
<dbReference type="Gene3D" id="3.30.450.40">
    <property type="match status" value="1"/>
</dbReference>
<dbReference type="Proteomes" id="UP000250086">
    <property type="component" value="Unassembled WGS sequence"/>
</dbReference>
<evidence type="ECO:0000256" key="2">
    <source>
        <dbReference type="ARBA" id="ARBA00023125"/>
    </source>
</evidence>
<feature type="domain" description="HTH iclR-type" evidence="6">
    <location>
        <begin position="7"/>
        <end position="69"/>
    </location>
</feature>
<name>A0A2X0WEX3_9GAMM</name>
<dbReference type="SUPFAM" id="SSF46785">
    <property type="entry name" value="Winged helix' DNA-binding domain"/>
    <property type="match status" value="1"/>
</dbReference>
<dbReference type="Pfam" id="PF01614">
    <property type="entry name" value="IclR_C"/>
    <property type="match status" value="1"/>
</dbReference>
<dbReference type="InterPro" id="IPR036390">
    <property type="entry name" value="WH_DNA-bd_sf"/>
</dbReference>
<evidence type="ECO:0000313" key="9">
    <source>
        <dbReference type="Proteomes" id="UP000250086"/>
    </source>
</evidence>
<dbReference type="InterPro" id="IPR050707">
    <property type="entry name" value="HTH_MetabolicPath_Reg"/>
</dbReference>
<protein>
    <recommendedName>
        <fullName evidence="4">HTH-type transcriptional repressor AllR</fullName>
    </recommendedName>
    <alternativeName>
        <fullName evidence="5">Negative regulator of allantoin and glyoxylate utilization operons</fullName>
    </alternativeName>
</protein>
<dbReference type="InterPro" id="IPR005471">
    <property type="entry name" value="Tscrpt_reg_IclR_N"/>
</dbReference>
<keyword evidence="3" id="KW-0804">Transcription</keyword>
<dbReference type="GO" id="GO:0045892">
    <property type="term" value="P:negative regulation of DNA-templated transcription"/>
    <property type="evidence" value="ECO:0007669"/>
    <property type="project" value="TreeGrafter"/>
</dbReference>
<keyword evidence="2" id="KW-0238">DNA-binding</keyword>
<dbReference type="PANTHER" id="PTHR30136">
    <property type="entry name" value="HELIX-TURN-HELIX TRANSCRIPTIONAL REGULATOR, ICLR FAMILY"/>
    <property type="match status" value="1"/>
</dbReference>
<dbReference type="AlphaFoldDB" id="A0A2X0WEX3"/>
<dbReference type="EMBL" id="UAPV01000001">
    <property type="protein sequence ID" value="SPT68927.1"/>
    <property type="molecule type" value="Genomic_DNA"/>
</dbReference>
<evidence type="ECO:0000259" key="7">
    <source>
        <dbReference type="PROSITE" id="PS51078"/>
    </source>
</evidence>
<evidence type="ECO:0000313" key="8">
    <source>
        <dbReference type="EMBL" id="SPT68927.1"/>
    </source>
</evidence>
<keyword evidence="1" id="KW-0805">Transcription regulation</keyword>
<dbReference type="PROSITE" id="PS51078">
    <property type="entry name" value="ICLR_ED"/>
    <property type="match status" value="1"/>
</dbReference>
<sequence length="257" mass="28516">MKDSSNINLLHKAMDIIELLTNEKREMGVTEISRRLNLVKSGTFRILNTLKDRGFIFQNSQTKAYGLGLKFYFVGAEVQSRLPLCVAAQKALSPLSEYFKQSFYLAIPFLSSDREQEIIIIYTTACREIKSVVNKISAGLIVPAHSLAIGQCILAHMSDSELQTIKGSELSKVTDDTIVSWSVLEKKIEQIRDKNVAVCDGTFCENIMDIAVGVYDSMHYPIGAIGIYGNSIEIKGVQRDSLIRKLNAASAKISESL</sequence>